<dbReference type="SUPFAM" id="SSF46785">
    <property type="entry name" value="Winged helix' DNA-binding domain"/>
    <property type="match status" value="1"/>
</dbReference>
<dbReference type="Pfam" id="PF03466">
    <property type="entry name" value="LysR_substrate"/>
    <property type="match status" value="1"/>
</dbReference>
<evidence type="ECO:0000256" key="7">
    <source>
        <dbReference type="ARBA" id="ARBA00083243"/>
    </source>
</evidence>
<dbReference type="AlphaFoldDB" id="A0A2N0DEP5"/>
<dbReference type="Gene3D" id="3.40.190.10">
    <property type="entry name" value="Periplasmic binding protein-like II"/>
    <property type="match status" value="2"/>
</dbReference>
<dbReference type="RefSeq" id="WP_100770372.1">
    <property type="nucleotide sequence ID" value="NZ_PIQN01000003.1"/>
</dbReference>
<dbReference type="Gene3D" id="1.10.10.10">
    <property type="entry name" value="Winged helix-like DNA-binding domain superfamily/Winged helix DNA-binding domain"/>
    <property type="match status" value="1"/>
</dbReference>
<keyword evidence="4" id="KW-0804">Transcription</keyword>
<dbReference type="Proteomes" id="UP000232164">
    <property type="component" value="Unassembled WGS sequence"/>
</dbReference>
<comment type="caution">
    <text evidence="9">The sequence shown here is derived from an EMBL/GenBank/DDBJ whole genome shotgun (WGS) entry which is preliminary data.</text>
</comment>
<dbReference type="EMBL" id="PIQN01000003">
    <property type="protein sequence ID" value="PKA44573.1"/>
    <property type="molecule type" value="Genomic_DNA"/>
</dbReference>
<dbReference type="SUPFAM" id="SSF53850">
    <property type="entry name" value="Periplasmic binding protein-like II"/>
    <property type="match status" value="1"/>
</dbReference>
<evidence type="ECO:0000313" key="10">
    <source>
        <dbReference type="Proteomes" id="UP000232164"/>
    </source>
</evidence>
<comment type="function">
    <text evidence="5">Transcriptional regulator of the ttuABCDE tartrate utilization operon.</text>
</comment>
<dbReference type="InterPro" id="IPR000847">
    <property type="entry name" value="LysR_HTH_N"/>
</dbReference>
<dbReference type="InterPro" id="IPR050950">
    <property type="entry name" value="HTH-type_LysR_regulators"/>
</dbReference>
<evidence type="ECO:0000259" key="8">
    <source>
        <dbReference type="PROSITE" id="PS50931"/>
    </source>
</evidence>
<dbReference type="Pfam" id="PF00126">
    <property type="entry name" value="HTH_1"/>
    <property type="match status" value="1"/>
</dbReference>
<reference evidence="9 10" key="2">
    <citation type="submission" date="2017-12" db="EMBL/GenBank/DDBJ databases">
        <title>Genome sequence of Rhizobium sullae HCNT1 isolated from Sulla coronaria nodules and featuring peculiar denitrification phenotypes.</title>
        <authorList>
            <person name="De Diego-Diaz B."/>
            <person name="Treu L."/>
            <person name="Campanaro S."/>
            <person name="Da Silva Duarte V."/>
            <person name="Basaglia M."/>
            <person name="Favaro L."/>
            <person name="Casella S."/>
            <person name="Squartini A."/>
        </authorList>
    </citation>
    <scope>NUCLEOTIDE SEQUENCE [LARGE SCALE GENOMIC DNA]</scope>
    <source>
        <strain evidence="9 10">HCNT1</strain>
    </source>
</reference>
<dbReference type="InterPro" id="IPR005119">
    <property type="entry name" value="LysR_subst-bd"/>
</dbReference>
<evidence type="ECO:0000256" key="6">
    <source>
        <dbReference type="ARBA" id="ARBA00067332"/>
    </source>
</evidence>
<name>A0A2N0DEP5_RHISU</name>
<dbReference type="PROSITE" id="PS50931">
    <property type="entry name" value="HTH_LYSR"/>
    <property type="match status" value="1"/>
</dbReference>
<dbReference type="PANTHER" id="PTHR30419">
    <property type="entry name" value="HTH-TYPE TRANSCRIPTIONAL REGULATOR YBHD"/>
    <property type="match status" value="1"/>
</dbReference>
<dbReference type="PRINTS" id="PR00039">
    <property type="entry name" value="HTHLYSR"/>
</dbReference>
<dbReference type="STRING" id="1041146.GCA_000427985_01979"/>
<dbReference type="InterPro" id="IPR036388">
    <property type="entry name" value="WH-like_DNA-bd_sf"/>
</dbReference>
<dbReference type="GO" id="GO:0005829">
    <property type="term" value="C:cytosol"/>
    <property type="evidence" value="ECO:0007669"/>
    <property type="project" value="TreeGrafter"/>
</dbReference>
<feature type="domain" description="HTH lysR-type" evidence="8">
    <location>
        <begin position="3"/>
        <end position="60"/>
    </location>
</feature>
<evidence type="ECO:0000256" key="3">
    <source>
        <dbReference type="ARBA" id="ARBA00023125"/>
    </source>
</evidence>
<dbReference type="FunFam" id="1.10.10.10:FF:000001">
    <property type="entry name" value="LysR family transcriptional regulator"/>
    <property type="match status" value="1"/>
</dbReference>
<evidence type="ECO:0000256" key="1">
    <source>
        <dbReference type="ARBA" id="ARBA00009437"/>
    </source>
</evidence>
<organism evidence="9 10">
    <name type="scientific">Rhizobium sullae</name>
    <name type="common">Rhizobium hedysari</name>
    <dbReference type="NCBI Taxonomy" id="50338"/>
    <lineage>
        <taxon>Bacteria</taxon>
        <taxon>Pseudomonadati</taxon>
        <taxon>Pseudomonadota</taxon>
        <taxon>Alphaproteobacteria</taxon>
        <taxon>Hyphomicrobiales</taxon>
        <taxon>Rhizobiaceae</taxon>
        <taxon>Rhizobium/Agrobacterium group</taxon>
        <taxon>Rhizobium</taxon>
    </lineage>
</organism>
<reference evidence="9 10" key="1">
    <citation type="submission" date="2017-11" db="EMBL/GenBank/DDBJ databases">
        <authorList>
            <person name="Han C.G."/>
        </authorList>
    </citation>
    <scope>NUCLEOTIDE SEQUENCE [LARGE SCALE GENOMIC DNA]</scope>
    <source>
        <strain evidence="9 10">HCNT1</strain>
    </source>
</reference>
<evidence type="ECO:0000313" key="9">
    <source>
        <dbReference type="EMBL" id="PKA44573.1"/>
    </source>
</evidence>
<evidence type="ECO:0000256" key="5">
    <source>
        <dbReference type="ARBA" id="ARBA00054626"/>
    </source>
</evidence>
<protein>
    <recommendedName>
        <fullName evidence="6">HTH-type transcriptional regulator TtuA</fullName>
    </recommendedName>
    <alternativeName>
        <fullName evidence="7">Tartrate utilization transcriptional regulator</fullName>
    </alternativeName>
</protein>
<sequence length="292" mass="31618">MPLNLEHLASFIDVVDLGSFTAAAEKAGLTEPAVSLQIKLLEQRLGVKLIERVGRRARPTAAGSGLIAYARRMMDESRAAEEAMMPHRDGTSGRIRIGSGGTASIHLLPKAITAVKKRMPGLDITVRIGNTDDILRDLEANLLDLAVVTLPASGRAFEVEPFYRDELLAVAPKGSELPDGGPDAAFLGEKTLLLYEGGNTRRATDGWMAAAGHKARPAMEFGSVEAIKELVAAGLGWSILPGLALKRDRTDRIITSPLNPRLERELGMVLRRDKHLTRGLREMMKCLLDSKA</sequence>
<dbReference type="GO" id="GO:0003677">
    <property type="term" value="F:DNA binding"/>
    <property type="evidence" value="ECO:0007669"/>
    <property type="project" value="UniProtKB-KW"/>
</dbReference>
<accession>A0A2N0DEP5</accession>
<dbReference type="InterPro" id="IPR036390">
    <property type="entry name" value="WH_DNA-bd_sf"/>
</dbReference>
<dbReference type="GO" id="GO:0003700">
    <property type="term" value="F:DNA-binding transcription factor activity"/>
    <property type="evidence" value="ECO:0007669"/>
    <property type="project" value="InterPro"/>
</dbReference>
<dbReference type="CDD" id="cd05466">
    <property type="entry name" value="PBP2_LTTR_substrate"/>
    <property type="match status" value="1"/>
</dbReference>
<proteinExistence type="inferred from homology"/>
<gene>
    <name evidence="9" type="ORF">CWR43_01515</name>
</gene>
<evidence type="ECO:0000256" key="4">
    <source>
        <dbReference type="ARBA" id="ARBA00023163"/>
    </source>
</evidence>
<evidence type="ECO:0000256" key="2">
    <source>
        <dbReference type="ARBA" id="ARBA00023015"/>
    </source>
</evidence>
<comment type="similarity">
    <text evidence="1">Belongs to the LysR transcriptional regulatory family.</text>
</comment>
<keyword evidence="3" id="KW-0238">DNA-binding</keyword>
<keyword evidence="2" id="KW-0805">Transcription regulation</keyword>